<dbReference type="GO" id="GO:0005737">
    <property type="term" value="C:cytoplasm"/>
    <property type="evidence" value="ECO:0007669"/>
    <property type="project" value="TreeGrafter"/>
</dbReference>
<dbReference type="PANTHER" id="PTHR32419:SF6">
    <property type="entry name" value="GLUTATHIONE S-TRANSFERASE OMEGA-LIKE 1-RELATED"/>
    <property type="match status" value="1"/>
</dbReference>
<dbReference type="Gene3D" id="1.20.1050.10">
    <property type="match status" value="1"/>
</dbReference>
<dbReference type="InterPro" id="IPR010987">
    <property type="entry name" value="Glutathione-S-Trfase_C-like"/>
</dbReference>
<sequence length="406" mass="45276">MYSPVLNSATQGLASHACFASLPRLSYGSSDPSSGRRNLRRSKQRVTPCRNSASEKSDKGFGLLEWTGTLIPQSLLVKGAKGGWRLAWQTMMKELAPQTADGAYARPSYQFNSGQLTQQLREDSGRYHIYVGNACPWCHRVSLAVLLRGLAPHVGVTQAIDDAERASRGGWVFNTPEPIYGATDLRGVYQAAQPGFRGRCTAPLLLDIRDRKIVSNESSEIVRLLNGLHLPGCTPVDLVPRDLEAEMERLNALIHDQVNNGVYKSGFCTSQVAYERAQRELYSTLDSLEQRLAKHRFLLGDRFTEADLRLFPTMIRYDAVYTTLFKCCRHRLKDYPNLHAWTKDVYQISVGSEPHAQVRNSIDIDDARRSYFENLFPLNPGGIIPSASHEFAQAGDLLANSITEGN</sequence>
<dbReference type="Pfam" id="PF13410">
    <property type="entry name" value="GST_C_2"/>
    <property type="match status" value="1"/>
</dbReference>
<dbReference type="Gene3D" id="3.40.30.10">
    <property type="entry name" value="Glutaredoxin"/>
    <property type="match status" value="1"/>
</dbReference>
<dbReference type="InterPro" id="IPR047047">
    <property type="entry name" value="GST_Omega-like_C"/>
</dbReference>
<reference evidence="3 4" key="1">
    <citation type="journal article" date="2024" name="Nat. Commun.">
        <title>Phylogenomics reveals the evolutionary origins of lichenization in chlorophyte algae.</title>
        <authorList>
            <person name="Puginier C."/>
            <person name="Libourel C."/>
            <person name="Otte J."/>
            <person name="Skaloud P."/>
            <person name="Haon M."/>
            <person name="Grisel S."/>
            <person name="Petersen M."/>
            <person name="Berrin J.G."/>
            <person name="Delaux P.M."/>
            <person name="Dal Grande F."/>
            <person name="Keller J."/>
        </authorList>
    </citation>
    <scope>NUCLEOTIDE SEQUENCE [LARGE SCALE GENOMIC DNA]</scope>
    <source>
        <strain evidence="3 4">SAG 2036</strain>
    </source>
</reference>
<dbReference type="Proteomes" id="UP001465755">
    <property type="component" value="Unassembled WGS sequence"/>
</dbReference>
<dbReference type="InterPro" id="IPR036249">
    <property type="entry name" value="Thioredoxin-like_sf"/>
</dbReference>
<proteinExistence type="predicted"/>
<evidence type="ECO:0000256" key="1">
    <source>
        <dbReference type="SAM" id="MobiDB-lite"/>
    </source>
</evidence>
<dbReference type="EMBL" id="JALJOQ010000040">
    <property type="protein sequence ID" value="KAK9805972.1"/>
    <property type="molecule type" value="Genomic_DNA"/>
</dbReference>
<accession>A0AAW1PBI8</accession>
<dbReference type="CDD" id="cd03190">
    <property type="entry name" value="GST_C_Omega_like"/>
    <property type="match status" value="1"/>
</dbReference>
<evidence type="ECO:0000313" key="3">
    <source>
        <dbReference type="EMBL" id="KAK9805972.1"/>
    </source>
</evidence>
<dbReference type="SUPFAM" id="SSF52833">
    <property type="entry name" value="Thioredoxin-like"/>
    <property type="match status" value="1"/>
</dbReference>
<feature type="compositionally biased region" description="Polar residues" evidence="1">
    <location>
        <begin position="27"/>
        <end position="36"/>
    </location>
</feature>
<feature type="domain" description="GST C-terminal" evidence="2">
    <location>
        <begin position="240"/>
        <end position="372"/>
    </location>
</feature>
<dbReference type="InterPro" id="IPR016639">
    <property type="entry name" value="GST_Omega/GSH"/>
</dbReference>
<organism evidence="3 4">
    <name type="scientific">Symbiochloris irregularis</name>
    <dbReference type="NCBI Taxonomy" id="706552"/>
    <lineage>
        <taxon>Eukaryota</taxon>
        <taxon>Viridiplantae</taxon>
        <taxon>Chlorophyta</taxon>
        <taxon>core chlorophytes</taxon>
        <taxon>Trebouxiophyceae</taxon>
        <taxon>Trebouxiales</taxon>
        <taxon>Trebouxiaceae</taxon>
        <taxon>Symbiochloris</taxon>
    </lineage>
</organism>
<evidence type="ECO:0000259" key="2">
    <source>
        <dbReference type="PROSITE" id="PS50405"/>
    </source>
</evidence>
<dbReference type="InterPro" id="IPR036282">
    <property type="entry name" value="Glutathione-S-Trfase_C_sf"/>
</dbReference>
<feature type="region of interest" description="Disordered" evidence="1">
    <location>
        <begin position="27"/>
        <end position="57"/>
    </location>
</feature>
<evidence type="ECO:0000313" key="4">
    <source>
        <dbReference type="Proteomes" id="UP001465755"/>
    </source>
</evidence>
<dbReference type="PROSITE" id="PS50405">
    <property type="entry name" value="GST_CTER"/>
    <property type="match status" value="1"/>
</dbReference>
<comment type="caution">
    <text evidence="3">The sequence shown here is derived from an EMBL/GenBank/DDBJ whole genome shotgun (WGS) entry which is preliminary data.</text>
</comment>
<gene>
    <name evidence="3" type="ORF">WJX73_010019</name>
</gene>
<dbReference type="SUPFAM" id="SSF47616">
    <property type="entry name" value="GST C-terminal domain-like"/>
    <property type="match status" value="1"/>
</dbReference>
<dbReference type="GO" id="GO:0004364">
    <property type="term" value="F:glutathione transferase activity"/>
    <property type="evidence" value="ECO:0007669"/>
    <property type="project" value="InterPro"/>
</dbReference>
<dbReference type="PANTHER" id="PTHR32419">
    <property type="entry name" value="GLUTATHIONYL-HYDROQUINONE REDUCTASE"/>
    <property type="match status" value="1"/>
</dbReference>
<name>A0AAW1PBI8_9CHLO</name>
<protein>
    <recommendedName>
        <fullName evidence="2">GST C-terminal domain-containing protein</fullName>
    </recommendedName>
</protein>
<dbReference type="AlphaFoldDB" id="A0AAW1PBI8"/>
<keyword evidence="4" id="KW-1185">Reference proteome</keyword>